<dbReference type="EMBL" id="MFUR01000005">
    <property type="protein sequence ID" value="OGI87070.1"/>
    <property type="molecule type" value="Genomic_DNA"/>
</dbReference>
<feature type="transmembrane region" description="Helical" evidence="4">
    <location>
        <begin position="12"/>
        <end position="34"/>
    </location>
</feature>
<dbReference type="SUPFAM" id="SSF111369">
    <property type="entry name" value="HlyD-like secretion proteins"/>
    <property type="match status" value="1"/>
</dbReference>
<feature type="region of interest" description="Disordered" evidence="3">
    <location>
        <begin position="544"/>
        <end position="566"/>
    </location>
</feature>
<dbReference type="InterPro" id="IPR058636">
    <property type="entry name" value="Beta-barrel_YknX"/>
</dbReference>
<dbReference type="InterPro" id="IPR058625">
    <property type="entry name" value="MdtA-like_BSH"/>
</dbReference>
<evidence type="ECO:0000256" key="2">
    <source>
        <dbReference type="ARBA" id="ARBA00023054"/>
    </source>
</evidence>
<evidence type="ECO:0000259" key="6">
    <source>
        <dbReference type="Pfam" id="PF25990"/>
    </source>
</evidence>
<keyword evidence="2" id="KW-0175">Coiled coil</keyword>
<dbReference type="Gene3D" id="2.40.50.100">
    <property type="match status" value="1"/>
</dbReference>
<dbReference type="Gene3D" id="2.40.30.170">
    <property type="match status" value="1"/>
</dbReference>
<evidence type="ECO:0000256" key="3">
    <source>
        <dbReference type="SAM" id="MobiDB-lite"/>
    </source>
</evidence>
<protein>
    <recommendedName>
        <fullName evidence="9">Membrane fusion protein biotin-lipoyl like domain-containing protein</fullName>
    </recommendedName>
</protein>
<reference evidence="7 8" key="1">
    <citation type="journal article" date="2016" name="Nat. Commun.">
        <title>Thousands of microbial genomes shed light on interconnected biogeochemical processes in an aquifer system.</title>
        <authorList>
            <person name="Anantharaman K."/>
            <person name="Brown C.T."/>
            <person name="Hug L.A."/>
            <person name="Sharon I."/>
            <person name="Castelle C.J."/>
            <person name="Probst A.J."/>
            <person name="Thomas B.C."/>
            <person name="Singh A."/>
            <person name="Wilkins M.J."/>
            <person name="Karaoz U."/>
            <person name="Brodie E.L."/>
            <person name="Williams K.H."/>
            <person name="Hubbard S.S."/>
            <person name="Banfield J.F."/>
        </authorList>
    </citation>
    <scope>NUCLEOTIDE SEQUENCE [LARGE SCALE GENOMIC DNA]</scope>
</reference>
<feature type="domain" description="Multidrug resistance protein MdtA-like barrel-sandwich hybrid" evidence="5">
    <location>
        <begin position="70"/>
        <end position="373"/>
    </location>
</feature>
<gene>
    <name evidence="7" type="ORF">A3A91_00130</name>
</gene>
<comment type="caution">
    <text evidence="7">The sequence shown here is derived from an EMBL/GenBank/DDBJ whole genome shotgun (WGS) entry which is preliminary data.</text>
</comment>
<dbReference type="Pfam" id="PF25917">
    <property type="entry name" value="BSH_RND"/>
    <property type="match status" value="1"/>
</dbReference>
<dbReference type="Proteomes" id="UP000177001">
    <property type="component" value="Unassembled WGS sequence"/>
</dbReference>
<proteinExistence type="predicted"/>
<keyword evidence="4" id="KW-1133">Transmembrane helix</keyword>
<keyword evidence="4" id="KW-0812">Transmembrane</keyword>
<keyword evidence="4" id="KW-0472">Membrane</keyword>
<dbReference type="Pfam" id="PF25990">
    <property type="entry name" value="Beta-barrel_YknX"/>
    <property type="match status" value="1"/>
</dbReference>
<name>A0A1F6WYX4_9BACT</name>
<accession>A0A1F6WYX4</accession>
<evidence type="ECO:0000256" key="1">
    <source>
        <dbReference type="ARBA" id="ARBA00004196"/>
    </source>
</evidence>
<dbReference type="InterPro" id="IPR050465">
    <property type="entry name" value="UPF0194_transport"/>
</dbReference>
<dbReference type="AlphaFoldDB" id="A0A1F6WYX4"/>
<organism evidence="7 8">
    <name type="scientific">Candidatus Nomurabacteria bacterium RIFCSPLOWO2_01_FULL_36_16</name>
    <dbReference type="NCBI Taxonomy" id="1801767"/>
    <lineage>
        <taxon>Bacteria</taxon>
        <taxon>Candidatus Nomuraibacteriota</taxon>
    </lineage>
</organism>
<sequence>MKKITKKIKSYFLAHKIISVVVLFAVLGGGYWGYNKFTSAALDTRYITAKVERGTIIASISGSGQVSSLNQIDIKSAVSGNVVYITAQNGQKISAGGLIAKLDDSDVQKSIRDAEINLESSQISLEKFKIQNSKENIDADLAKSYDDGFNAVSNVFLDLPGIMTGLNDMFFKDNITISQWNVDWYEGQVTSEDREKTTYLKKSFIDSYHKAKNAYDKNFDDYKIISRNSNSATIENLITQSYETTKLISDVTKNANNYIDFVNSSIQKNNSDTPAIINTHKTSLSNYTSKTNSHLVSLLSIKTNIKDNKDAFPNADLDLRSAELSLKQKEIALQDIKDKLADYFIRAPFEGTIAKVDIKKSDIVNSGAVVATLITKKQLAEISLNEVDVAKVKIGQKATLTFDAVPDLAISGIVADIDAIGTVSQGVVTYIVKISFDTQDEKIKPGMSVSGNIITDTKQDVLIAPNSAIKSQAGKSYVENFDMPLAPFATETIGFTTKITPNKIPVEIGLSNDSRSEIISGVNEGDEIIIRTILPTTTTTTAPSIFGAGAGGNRGTGGGGVRIQAR</sequence>
<dbReference type="GO" id="GO:0030313">
    <property type="term" value="C:cell envelope"/>
    <property type="evidence" value="ECO:0007669"/>
    <property type="project" value="UniProtKB-SubCell"/>
</dbReference>
<dbReference type="Gene3D" id="6.20.50.140">
    <property type="match status" value="1"/>
</dbReference>
<feature type="compositionally biased region" description="Gly residues" evidence="3">
    <location>
        <begin position="548"/>
        <end position="566"/>
    </location>
</feature>
<evidence type="ECO:0000259" key="5">
    <source>
        <dbReference type="Pfam" id="PF25917"/>
    </source>
</evidence>
<evidence type="ECO:0000313" key="8">
    <source>
        <dbReference type="Proteomes" id="UP000177001"/>
    </source>
</evidence>
<evidence type="ECO:0000256" key="4">
    <source>
        <dbReference type="SAM" id="Phobius"/>
    </source>
</evidence>
<dbReference type="Gene3D" id="1.10.287.470">
    <property type="entry name" value="Helix hairpin bin"/>
    <property type="match status" value="1"/>
</dbReference>
<comment type="subcellular location">
    <subcellularLocation>
        <location evidence="1">Cell envelope</location>
    </subcellularLocation>
</comment>
<dbReference type="PANTHER" id="PTHR32347">
    <property type="entry name" value="EFFLUX SYSTEM COMPONENT YKNX-RELATED"/>
    <property type="match status" value="1"/>
</dbReference>
<dbReference type="PANTHER" id="PTHR32347:SF14">
    <property type="entry name" value="EFFLUX SYSTEM COMPONENT YKNX-RELATED"/>
    <property type="match status" value="1"/>
</dbReference>
<evidence type="ECO:0008006" key="9">
    <source>
        <dbReference type="Google" id="ProtNLM"/>
    </source>
</evidence>
<evidence type="ECO:0000313" key="7">
    <source>
        <dbReference type="EMBL" id="OGI87070.1"/>
    </source>
</evidence>
<feature type="domain" description="YknX-like beta-barrel" evidence="6">
    <location>
        <begin position="383"/>
        <end position="452"/>
    </location>
</feature>